<keyword evidence="1" id="KW-0732">Signal</keyword>
<keyword evidence="3" id="KW-1185">Reference proteome</keyword>
<dbReference type="KEGG" id="spap:H3Z74_19255"/>
<reference evidence="2 3" key="1">
    <citation type="submission" date="2020-09" db="EMBL/GenBank/DDBJ databases">
        <title>Sphingomonas sp., a new species isolated from pork steak.</title>
        <authorList>
            <person name="Heidler von Heilborn D."/>
        </authorList>
    </citation>
    <scope>NUCLEOTIDE SEQUENCE [LARGE SCALE GENOMIC DNA]</scope>
    <source>
        <strain evidence="3">S8-3T</strain>
    </source>
</reference>
<dbReference type="EMBL" id="CP061038">
    <property type="protein sequence ID" value="QNQ08831.1"/>
    <property type="molecule type" value="Genomic_DNA"/>
</dbReference>
<evidence type="ECO:0000256" key="1">
    <source>
        <dbReference type="SAM" id="SignalP"/>
    </source>
</evidence>
<feature type="signal peptide" evidence="1">
    <location>
        <begin position="1"/>
        <end position="21"/>
    </location>
</feature>
<dbReference type="RefSeq" id="WP_187761158.1">
    <property type="nucleotide sequence ID" value="NZ_CP061038.1"/>
</dbReference>
<dbReference type="InterPro" id="IPR030972">
    <property type="entry name" value="UrcA_uranyl"/>
</dbReference>
<accession>A0A7H0LGM8</accession>
<evidence type="ECO:0000313" key="2">
    <source>
        <dbReference type="EMBL" id="QNQ08831.1"/>
    </source>
</evidence>
<protein>
    <submittedName>
        <fullName evidence="2">UrcA family protein</fullName>
    </submittedName>
</protein>
<organism evidence="2 3">
    <name type="scientific">Sphingomonas alpina</name>
    <dbReference type="NCBI Taxonomy" id="653931"/>
    <lineage>
        <taxon>Bacteria</taxon>
        <taxon>Pseudomonadati</taxon>
        <taxon>Pseudomonadota</taxon>
        <taxon>Alphaproteobacteria</taxon>
        <taxon>Sphingomonadales</taxon>
        <taxon>Sphingomonadaceae</taxon>
        <taxon>Sphingomonas</taxon>
    </lineage>
</organism>
<gene>
    <name evidence="2" type="ORF">H3Z74_19255</name>
</gene>
<proteinExistence type="predicted"/>
<sequence>MLKLLLPALLLSAGATDAAFARNAQPDVHISYHDLDLRSQAGITQLDRRINRAINAVCPDPVGVDLQLKLAISKCRRIKAAEVSGQRIGALASATRADVSIAASR</sequence>
<dbReference type="NCBIfam" id="TIGR04433">
    <property type="entry name" value="UrcA_uranyl"/>
    <property type="match status" value="1"/>
</dbReference>
<dbReference type="Proteomes" id="UP000516148">
    <property type="component" value="Chromosome"/>
</dbReference>
<evidence type="ECO:0000313" key="3">
    <source>
        <dbReference type="Proteomes" id="UP000516148"/>
    </source>
</evidence>
<name>A0A7H0LGM8_9SPHN</name>
<dbReference type="AlphaFoldDB" id="A0A7H0LGM8"/>
<feature type="chain" id="PRO_5029011500" evidence="1">
    <location>
        <begin position="22"/>
        <end position="105"/>
    </location>
</feature>